<dbReference type="Proteomes" id="UP000320338">
    <property type="component" value="Unassembled WGS sequence"/>
</dbReference>
<feature type="transmembrane region" description="Helical" evidence="1">
    <location>
        <begin position="144"/>
        <end position="168"/>
    </location>
</feature>
<dbReference type="RefSeq" id="WP_141277937.1">
    <property type="nucleotide sequence ID" value="NZ_BAAARZ010000026.1"/>
</dbReference>
<dbReference type="EMBL" id="BJNG01000014">
    <property type="protein sequence ID" value="GEC19381.1"/>
    <property type="molecule type" value="Genomic_DNA"/>
</dbReference>
<proteinExistence type="predicted"/>
<evidence type="ECO:0000313" key="2">
    <source>
        <dbReference type="EMBL" id="GEC19381.1"/>
    </source>
</evidence>
<keyword evidence="1" id="KW-1133">Transmembrane helix</keyword>
<dbReference type="AlphaFoldDB" id="A0A4Y3WM96"/>
<comment type="caution">
    <text evidence="2">The sequence shown here is derived from an EMBL/GenBank/DDBJ whole genome shotgun (WGS) entry which is preliminary data.</text>
</comment>
<evidence type="ECO:0000256" key="1">
    <source>
        <dbReference type="SAM" id="Phobius"/>
    </source>
</evidence>
<feature type="transmembrane region" description="Helical" evidence="1">
    <location>
        <begin position="75"/>
        <end position="93"/>
    </location>
</feature>
<feature type="transmembrane region" description="Helical" evidence="1">
    <location>
        <begin position="113"/>
        <end position="132"/>
    </location>
</feature>
<sequence>MTTDPVDAHVRALARALRGPRGLRRSMIAETRDGLRDAAEAAGCPARAVREFGTVAELAPHFQAELTAAQARRTALLLAVLFPALLLGWNLLWSHGVAWTGSGPPPPLVTALSGVQDVASAVVGVLAVGLLVATARRGPDPRRLALGAGTVGLAGALVCGGTAVVMNVANGPATLAMLATQPLAGPSMLLSGLALLAVIVTTGRALRVAAHDPVRGH</sequence>
<dbReference type="OrthoDB" id="5187995at2"/>
<keyword evidence="1" id="KW-0812">Transmembrane</keyword>
<feature type="transmembrane region" description="Helical" evidence="1">
    <location>
        <begin position="188"/>
        <end position="206"/>
    </location>
</feature>
<organism evidence="2 3">
    <name type="scientific">Pseudonocardia hydrocarbonoxydans</name>
    <dbReference type="NCBI Taxonomy" id="76726"/>
    <lineage>
        <taxon>Bacteria</taxon>
        <taxon>Bacillati</taxon>
        <taxon>Actinomycetota</taxon>
        <taxon>Actinomycetes</taxon>
        <taxon>Pseudonocardiales</taxon>
        <taxon>Pseudonocardiaceae</taxon>
        <taxon>Pseudonocardia</taxon>
    </lineage>
</organism>
<keyword evidence="3" id="KW-1185">Reference proteome</keyword>
<protein>
    <submittedName>
        <fullName evidence="2">Uncharacterized protein</fullName>
    </submittedName>
</protein>
<reference evidence="2 3" key="1">
    <citation type="submission" date="2019-06" db="EMBL/GenBank/DDBJ databases">
        <title>Whole genome shotgun sequence of Pseudonocardia hydrocarbonoxydans NBRC 14498.</title>
        <authorList>
            <person name="Hosoyama A."/>
            <person name="Uohara A."/>
            <person name="Ohji S."/>
            <person name="Ichikawa N."/>
        </authorList>
    </citation>
    <scope>NUCLEOTIDE SEQUENCE [LARGE SCALE GENOMIC DNA]</scope>
    <source>
        <strain evidence="2 3">NBRC 14498</strain>
    </source>
</reference>
<keyword evidence="1" id="KW-0472">Membrane</keyword>
<evidence type="ECO:0000313" key="3">
    <source>
        <dbReference type="Proteomes" id="UP000320338"/>
    </source>
</evidence>
<accession>A0A4Y3WM96</accession>
<name>A0A4Y3WM96_9PSEU</name>
<gene>
    <name evidence="2" type="ORF">PHY01_16640</name>
</gene>